<protein>
    <submittedName>
        <fullName evidence="2">Uncharacterized protein</fullName>
    </submittedName>
</protein>
<evidence type="ECO:0000313" key="3">
    <source>
        <dbReference type="Proteomes" id="UP000735302"/>
    </source>
</evidence>
<evidence type="ECO:0000313" key="2">
    <source>
        <dbReference type="EMBL" id="GFN83369.1"/>
    </source>
</evidence>
<feature type="region of interest" description="Disordered" evidence="1">
    <location>
        <begin position="127"/>
        <end position="146"/>
    </location>
</feature>
<keyword evidence="3" id="KW-1185">Reference proteome</keyword>
<comment type="caution">
    <text evidence="2">The sequence shown here is derived from an EMBL/GenBank/DDBJ whole genome shotgun (WGS) entry which is preliminary data.</text>
</comment>
<dbReference type="AlphaFoldDB" id="A0AAV3YKV2"/>
<evidence type="ECO:0000256" key="1">
    <source>
        <dbReference type="SAM" id="MobiDB-lite"/>
    </source>
</evidence>
<dbReference type="Proteomes" id="UP000735302">
    <property type="component" value="Unassembled WGS sequence"/>
</dbReference>
<accession>A0AAV3YKV2</accession>
<name>A0AAV3YKV2_9GAST</name>
<reference evidence="2 3" key="1">
    <citation type="journal article" date="2021" name="Elife">
        <title>Chloroplast acquisition without the gene transfer in kleptoplastic sea slugs, Plakobranchus ocellatus.</title>
        <authorList>
            <person name="Maeda T."/>
            <person name="Takahashi S."/>
            <person name="Yoshida T."/>
            <person name="Shimamura S."/>
            <person name="Takaki Y."/>
            <person name="Nagai Y."/>
            <person name="Toyoda A."/>
            <person name="Suzuki Y."/>
            <person name="Arimoto A."/>
            <person name="Ishii H."/>
            <person name="Satoh N."/>
            <person name="Nishiyama T."/>
            <person name="Hasebe M."/>
            <person name="Maruyama T."/>
            <person name="Minagawa J."/>
            <person name="Obokata J."/>
            <person name="Shigenobu S."/>
        </authorList>
    </citation>
    <scope>NUCLEOTIDE SEQUENCE [LARGE SCALE GENOMIC DNA]</scope>
</reference>
<organism evidence="2 3">
    <name type="scientific">Plakobranchus ocellatus</name>
    <dbReference type="NCBI Taxonomy" id="259542"/>
    <lineage>
        <taxon>Eukaryota</taxon>
        <taxon>Metazoa</taxon>
        <taxon>Spiralia</taxon>
        <taxon>Lophotrochozoa</taxon>
        <taxon>Mollusca</taxon>
        <taxon>Gastropoda</taxon>
        <taxon>Heterobranchia</taxon>
        <taxon>Euthyneura</taxon>
        <taxon>Panpulmonata</taxon>
        <taxon>Sacoglossa</taxon>
        <taxon>Placobranchoidea</taxon>
        <taxon>Plakobranchidae</taxon>
        <taxon>Plakobranchus</taxon>
    </lineage>
</organism>
<feature type="compositionally biased region" description="Basic and acidic residues" evidence="1">
    <location>
        <begin position="133"/>
        <end position="146"/>
    </location>
</feature>
<dbReference type="EMBL" id="BLXT01001180">
    <property type="protein sequence ID" value="GFN83369.1"/>
    <property type="molecule type" value="Genomic_DNA"/>
</dbReference>
<gene>
    <name evidence="2" type="ORF">PoB_000987500</name>
</gene>
<proteinExistence type="predicted"/>
<sequence length="146" mass="17034">MCFIRDCTFTERPQSLNQIKEKTQSLQDQICQSKLRHNPTSRRQWGDNGGELLTSKPPCYLREETFEWAINVESDGLHETSDNARILEMEKFIQISMSSDHRGFDKIELPAPKRKWKTTKIVRDVSGDTEDTEICKQHCQTSEKSR</sequence>